<dbReference type="VEuPathDB" id="FungiDB:RO3G_00112"/>
<sequence length="60" mass="7194">MYHESSIMLSTTRIKSLEKFHKNANDQKKLAKSFAESLDLFTEDYPMYPIKIVFFYQKKL</sequence>
<keyword evidence="2" id="KW-1185">Reference proteome</keyword>
<dbReference type="Proteomes" id="UP000009138">
    <property type="component" value="Unassembled WGS sequence"/>
</dbReference>
<organism evidence="1 2">
    <name type="scientific">Rhizopus delemar (strain RA 99-880 / ATCC MYA-4621 / FGSC 9543 / NRRL 43880)</name>
    <name type="common">Mucormycosis agent</name>
    <name type="synonym">Rhizopus arrhizus var. delemar</name>
    <dbReference type="NCBI Taxonomy" id="246409"/>
    <lineage>
        <taxon>Eukaryota</taxon>
        <taxon>Fungi</taxon>
        <taxon>Fungi incertae sedis</taxon>
        <taxon>Mucoromycota</taxon>
        <taxon>Mucoromycotina</taxon>
        <taxon>Mucoromycetes</taxon>
        <taxon>Mucorales</taxon>
        <taxon>Mucorineae</taxon>
        <taxon>Rhizopodaceae</taxon>
        <taxon>Rhizopus</taxon>
    </lineage>
</organism>
<dbReference type="RefSeq" id="XP_067510804.1">
    <property type="nucleotide sequence ID" value="XM_067654703.1"/>
</dbReference>
<dbReference type="AlphaFoldDB" id="I1BGS8"/>
<evidence type="ECO:0000313" key="2">
    <source>
        <dbReference type="Proteomes" id="UP000009138"/>
    </source>
</evidence>
<accession>I1BGS8</accession>
<evidence type="ECO:0000313" key="1">
    <source>
        <dbReference type="EMBL" id="EIE75408.1"/>
    </source>
</evidence>
<dbReference type="GeneID" id="93607084"/>
<name>I1BGS8_RHIO9</name>
<dbReference type="EMBL" id="CH476732">
    <property type="protein sequence ID" value="EIE75408.1"/>
    <property type="molecule type" value="Genomic_DNA"/>
</dbReference>
<reference evidence="1 2" key="1">
    <citation type="journal article" date="2009" name="PLoS Genet.">
        <title>Genomic analysis of the basal lineage fungus Rhizopus oryzae reveals a whole-genome duplication.</title>
        <authorList>
            <person name="Ma L.-J."/>
            <person name="Ibrahim A.S."/>
            <person name="Skory C."/>
            <person name="Grabherr M.G."/>
            <person name="Burger G."/>
            <person name="Butler M."/>
            <person name="Elias M."/>
            <person name="Idnurm A."/>
            <person name="Lang B.F."/>
            <person name="Sone T."/>
            <person name="Abe A."/>
            <person name="Calvo S.E."/>
            <person name="Corrochano L.M."/>
            <person name="Engels R."/>
            <person name="Fu J."/>
            <person name="Hansberg W."/>
            <person name="Kim J.-M."/>
            <person name="Kodira C.D."/>
            <person name="Koehrsen M.J."/>
            <person name="Liu B."/>
            <person name="Miranda-Saavedra D."/>
            <person name="O'Leary S."/>
            <person name="Ortiz-Castellanos L."/>
            <person name="Poulter R."/>
            <person name="Rodriguez-Romero J."/>
            <person name="Ruiz-Herrera J."/>
            <person name="Shen Y.-Q."/>
            <person name="Zeng Q."/>
            <person name="Galagan J."/>
            <person name="Birren B.W."/>
            <person name="Cuomo C.A."/>
            <person name="Wickes B.L."/>
        </authorList>
    </citation>
    <scope>NUCLEOTIDE SEQUENCE [LARGE SCALE GENOMIC DNA]</scope>
    <source>
        <strain evidence="2">RA 99-880 / ATCC MYA-4621 / FGSC 9543 / NRRL 43880</strain>
    </source>
</reference>
<proteinExistence type="predicted"/>
<protein>
    <submittedName>
        <fullName evidence="1">Uncharacterized protein</fullName>
    </submittedName>
</protein>
<dbReference type="InParanoid" id="I1BGS8"/>
<gene>
    <name evidence="1" type="ORF">RO3G_00112</name>
</gene>